<dbReference type="EMBL" id="KV417595">
    <property type="protein sequence ID" value="KZP16304.1"/>
    <property type="molecule type" value="Genomic_DNA"/>
</dbReference>
<name>A0A166F0C7_9AGAM</name>
<accession>A0A166F0C7</accession>
<dbReference type="AlphaFoldDB" id="A0A166F0C7"/>
<dbReference type="Proteomes" id="UP000076532">
    <property type="component" value="Unassembled WGS sequence"/>
</dbReference>
<organism evidence="1 2">
    <name type="scientific">Athelia psychrophila</name>
    <dbReference type="NCBI Taxonomy" id="1759441"/>
    <lineage>
        <taxon>Eukaryota</taxon>
        <taxon>Fungi</taxon>
        <taxon>Dikarya</taxon>
        <taxon>Basidiomycota</taxon>
        <taxon>Agaricomycotina</taxon>
        <taxon>Agaricomycetes</taxon>
        <taxon>Agaricomycetidae</taxon>
        <taxon>Atheliales</taxon>
        <taxon>Atheliaceae</taxon>
        <taxon>Athelia</taxon>
    </lineage>
</organism>
<sequence>MASCKLADVQRLPLAWRSVRYLFYFLEDADLYLEKDLHNHARDNACAISFRKWKNGLYPGLNNRESFSRTVRKYCRICFSSYARLGHLLHVPCALREPINLDTTHLDADVESGFELLEWLEGMVNHDMKLPRAKVNRIYGTVNMLAVPVPAAAHDFSSVTTDGILRYHTTSTPYRSIRAPRGCTGK</sequence>
<evidence type="ECO:0000313" key="1">
    <source>
        <dbReference type="EMBL" id="KZP16304.1"/>
    </source>
</evidence>
<keyword evidence="2" id="KW-1185">Reference proteome</keyword>
<gene>
    <name evidence="1" type="ORF">FIBSPDRAFT_895189</name>
</gene>
<evidence type="ECO:0000313" key="2">
    <source>
        <dbReference type="Proteomes" id="UP000076532"/>
    </source>
</evidence>
<reference evidence="1 2" key="1">
    <citation type="journal article" date="2016" name="Mol. Biol. Evol.">
        <title>Comparative Genomics of Early-Diverging Mushroom-Forming Fungi Provides Insights into the Origins of Lignocellulose Decay Capabilities.</title>
        <authorList>
            <person name="Nagy L.G."/>
            <person name="Riley R."/>
            <person name="Tritt A."/>
            <person name="Adam C."/>
            <person name="Daum C."/>
            <person name="Floudas D."/>
            <person name="Sun H."/>
            <person name="Yadav J.S."/>
            <person name="Pangilinan J."/>
            <person name="Larsson K.H."/>
            <person name="Matsuura K."/>
            <person name="Barry K."/>
            <person name="Labutti K."/>
            <person name="Kuo R."/>
            <person name="Ohm R.A."/>
            <person name="Bhattacharya S.S."/>
            <person name="Shirouzu T."/>
            <person name="Yoshinaga Y."/>
            <person name="Martin F.M."/>
            <person name="Grigoriev I.V."/>
            <person name="Hibbett D.S."/>
        </authorList>
    </citation>
    <scope>NUCLEOTIDE SEQUENCE [LARGE SCALE GENOMIC DNA]</scope>
    <source>
        <strain evidence="1 2">CBS 109695</strain>
    </source>
</reference>
<proteinExistence type="predicted"/>
<protein>
    <submittedName>
        <fullName evidence="1">Uncharacterized protein</fullName>
    </submittedName>
</protein>